<dbReference type="RefSeq" id="WP_097799110.1">
    <property type="nucleotide sequence ID" value="NZ_CP025570.1"/>
</dbReference>
<dbReference type="GO" id="GO:0016020">
    <property type="term" value="C:membrane"/>
    <property type="evidence" value="ECO:0007669"/>
    <property type="project" value="InterPro"/>
</dbReference>
<dbReference type="EMBL" id="CP025570">
    <property type="protein sequence ID" value="AZZ39820.1"/>
    <property type="molecule type" value="Genomic_DNA"/>
</dbReference>
<dbReference type="Pfam" id="PF01478">
    <property type="entry name" value="Peptidase_A24"/>
    <property type="match status" value="1"/>
</dbReference>
<dbReference type="InterPro" id="IPR000045">
    <property type="entry name" value="Prepilin_IV_endopep_pep"/>
</dbReference>
<dbReference type="AlphaFoldDB" id="A0A3Q9UIU7"/>
<dbReference type="GO" id="GO:0008168">
    <property type="term" value="F:methyltransferase activity"/>
    <property type="evidence" value="ECO:0007669"/>
    <property type="project" value="UniProtKB-KW"/>
</dbReference>
<evidence type="ECO:0000259" key="2">
    <source>
        <dbReference type="Pfam" id="PF01478"/>
    </source>
</evidence>
<proteinExistence type="predicted"/>
<gene>
    <name evidence="3" type="ORF">C0Z10_08720</name>
</gene>
<sequence length="241" mass="24749">MFGAALSWDVLAAAGAGAAVSLLLAIVHLRVLVPRLPEPDPDEVGAEVIAAKPRYCDLVTPARTVVLSVLAMAAGAATSQVPAWGRGIWWVWAGSVLTLVAVDQATTFLPVRLWRWCLAEGLIAAAVTAALVSTRPADLLACLVLGAVTAGLFWLVWRLGAGLGFGDVRLAAGTGAVGAVLGLEGWAAALMATALAGVLIGVGTTLVRRFRPSPWGTVFGYGPALWLGPWGALAVSGAPWQ</sequence>
<name>A0A3Q9UIU7_9ACTN</name>
<evidence type="ECO:0000313" key="3">
    <source>
        <dbReference type="EMBL" id="AZZ39820.1"/>
    </source>
</evidence>
<evidence type="ECO:0000256" key="1">
    <source>
        <dbReference type="SAM" id="Phobius"/>
    </source>
</evidence>
<dbReference type="GO" id="GO:0004190">
    <property type="term" value="F:aspartic-type endopeptidase activity"/>
    <property type="evidence" value="ECO:0007669"/>
    <property type="project" value="InterPro"/>
</dbReference>
<keyword evidence="3" id="KW-0489">Methyltransferase</keyword>
<reference evidence="4" key="1">
    <citation type="submission" date="2017-12" db="EMBL/GenBank/DDBJ databases">
        <title>Whole genome sequencing of Acidipropionibacterium jensenii strains JS279 and JS280.</title>
        <authorList>
            <person name="Deptula P."/>
            <person name="Laine P."/>
            <person name="Smolander O.-P."/>
            <person name="Paulin L."/>
            <person name="Auvinen P."/>
            <person name="Varmanen P."/>
        </authorList>
    </citation>
    <scope>NUCLEOTIDE SEQUENCE [LARGE SCALE GENOMIC DNA]</scope>
    <source>
        <strain evidence="4">JS280</strain>
    </source>
</reference>
<feature type="transmembrane region" description="Helical" evidence="1">
    <location>
        <begin position="88"/>
        <end position="107"/>
    </location>
</feature>
<feature type="transmembrane region" description="Helical" evidence="1">
    <location>
        <begin position="113"/>
        <end position="132"/>
    </location>
</feature>
<keyword evidence="1" id="KW-1133">Transmembrane helix</keyword>
<dbReference type="GO" id="GO:0032259">
    <property type="term" value="P:methylation"/>
    <property type="evidence" value="ECO:0007669"/>
    <property type="project" value="UniProtKB-KW"/>
</dbReference>
<feature type="transmembrane region" description="Helical" evidence="1">
    <location>
        <begin position="219"/>
        <end position="240"/>
    </location>
</feature>
<feature type="transmembrane region" description="Helical" evidence="1">
    <location>
        <begin position="139"/>
        <end position="157"/>
    </location>
</feature>
<evidence type="ECO:0000313" key="4">
    <source>
        <dbReference type="Proteomes" id="UP000285875"/>
    </source>
</evidence>
<protein>
    <submittedName>
        <fullName evidence="3">Leader peptidase (Prepilin peptidase)/N-methyltransferase</fullName>
    </submittedName>
</protein>
<organism evidence="3 4">
    <name type="scientific">Acidipropionibacterium jensenii</name>
    <dbReference type="NCBI Taxonomy" id="1749"/>
    <lineage>
        <taxon>Bacteria</taxon>
        <taxon>Bacillati</taxon>
        <taxon>Actinomycetota</taxon>
        <taxon>Actinomycetes</taxon>
        <taxon>Propionibacteriales</taxon>
        <taxon>Propionibacteriaceae</taxon>
        <taxon>Acidipropionibacterium</taxon>
    </lineage>
</organism>
<feature type="transmembrane region" description="Helical" evidence="1">
    <location>
        <begin position="186"/>
        <end position="207"/>
    </location>
</feature>
<keyword evidence="1" id="KW-0472">Membrane</keyword>
<accession>A0A3Q9UIU7</accession>
<keyword evidence="3" id="KW-0808">Transferase</keyword>
<dbReference type="Proteomes" id="UP000285875">
    <property type="component" value="Chromosome"/>
</dbReference>
<keyword evidence="1" id="KW-0812">Transmembrane</keyword>
<feature type="transmembrane region" description="Helical" evidence="1">
    <location>
        <begin position="6"/>
        <end position="27"/>
    </location>
</feature>
<dbReference type="KEGG" id="aji:C0Z10_08720"/>
<feature type="domain" description="Prepilin type IV endopeptidase peptidase" evidence="2">
    <location>
        <begin position="93"/>
        <end position="202"/>
    </location>
</feature>